<protein>
    <recommendedName>
        <fullName evidence="1">Baseplate structural protein Gp10 C-terminal domain-containing protein</fullName>
    </recommendedName>
</protein>
<proteinExistence type="predicted"/>
<reference evidence="2 3" key="1">
    <citation type="submission" date="2019-09" db="EMBL/GenBank/DDBJ databases">
        <authorList>
            <person name="Valk L.C."/>
        </authorList>
    </citation>
    <scope>NUCLEOTIDE SEQUENCE [LARGE SCALE GENOMIC DNA]</scope>
    <source>
        <strain evidence="2">GalUA</strain>
    </source>
</reference>
<name>A0A7V7QKE1_9FIRM</name>
<reference evidence="2 3" key="2">
    <citation type="submission" date="2020-02" db="EMBL/GenBank/DDBJ databases">
        <title>Candidatus Galacturonibacter soehngenii shows hetero-acetogenic catabolism of galacturonic acid but lacks a canonical carbon monoxide dehydrogenase/acetyl-CoA synthase complex.</title>
        <authorList>
            <person name="Diender M."/>
            <person name="Stouten G.R."/>
            <person name="Petersen J.F."/>
            <person name="Nielsen P.H."/>
            <person name="Dueholm M.S."/>
            <person name="Pronk J.T."/>
            <person name="Van Loosdrecht M.C.M."/>
        </authorList>
    </citation>
    <scope>NUCLEOTIDE SEQUENCE [LARGE SCALE GENOMIC DNA]</scope>
    <source>
        <strain evidence="2">GalUA</strain>
    </source>
</reference>
<evidence type="ECO:0000259" key="1">
    <source>
        <dbReference type="Pfam" id="PF21939"/>
    </source>
</evidence>
<dbReference type="EMBL" id="WAGX01000005">
    <property type="protein sequence ID" value="KAB1438197.1"/>
    <property type="molecule type" value="Genomic_DNA"/>
</dbReference>
<dbReference type="Proteomes" id="UP000461768">
    <property type="component" value="Unassembled WGS sequence"/>
</dbReference>
<dbReference type="InterPro" id="IPR053827">
    <property type="entry name" value="Gp10_C"/>
</dbReference>
<organism evidence="2 3">
    <name type="scientific">Candidatus Galacturonatibacter soehngenii</name>
    <dbReference type="NCBI Taxonomy" id="2307010"/>
    <lineage>
        <taxon>Bacteria</taxon>
        <taxon>Bacillati</taxon>
        <taxon>Bacillota</taxon>
        <taxon>Clostridia</taxon>
        <taxon>Lachnospirales</taxon>
        <taxon>Lachnospiraceae</taxon>
        <taxon>Candidatus Galacturonatibacter</taxon>
    </lineage>
</organism>
<gene>
    <name evidence="2" type="ORF">F7O84_11620</name>
</gene>
<dbReference type="OrthoDB" id="2065107at2"/>
<keyword evidence="3" id="KW-1185">Reference proteome</keyword>
<dbReference type="RefSeq" id="WP_151145208.1">
    <property type="nucleotide sequence ID" value="NZ_WAGX01000005.1"/>
</dbReference>
<sequence length="387" mass="41192">MQITESGLMRPECQDIEPIQNNVDILDEHLRDTDIHVNATKIAEIEIPEELSQINSTDTNTTMWGKIKKSISEVIEHVDKVASETTLGHIRIGTGIQMKDDVANVKIANDLTTSDSSTSLSAAMGVQLNDKIIEHEEKVASETTLGHIKIGKGLQVTNGVASVNMGTLIDKIYPIGSVYISVNDVSPAEFLGGLWERFAAGRTLIGVDGTRQSFNEAEKFGGSETTTLETKHMPSHVHNFSWTGKPSATASTSVSIAAGGNHYHLAGALTADRANITGKLGNMITESKGGLVASGVFSCGPSAEHGRYGGGTELSTLNDISYLDASHTHTVSGNTEWNGNHTHGASATTSLSFNNMTVSGNTSASGNGQAFSNLQPYITSYMWKRVG</sequence>
<comment type="caution">
    <text evidence="2">The sequence shown here is derived from an EMBL/GenBank/DDBJ whole genome shotgun (WGS) entry which is preliminary data.</text>
</comment>
<evidence type="ECO:0000313" key="2">
    <source>
        <dbReference type="EMBL" id="KAB1438197.1"/>
    </source>
</evidence>
<dbReference type="AlphaFoldDB" id="A0A7V7QKE1"/>
<evidence type="ECO:0000313" key="3">
    <source>
        <dbReference type="Proteomes" id="UP000461768"/>
    </source>
</evidence>
<feature type="domain" description="Baseplate structural protein Gp10 C-terminal" evidence="1">
    <location>
        <begin position="168"/>
        <end position="386"/>
    </location>
</feature>
<accession>A0A7V7QKE1</accession>
<dbReference type="Pfam" id="PF21939">
    <property type="entry name" value="Gp10_C"/>
    <property type="match status" value="1"/>
</dbReference>